<feature type="domain" description="AMP-binding enzyme C-terminal" evidence="5">
    <location>
        <begin position="143"/>
        <end position="219"/>
    </location>
</feature>
<evidence type="ECO:0000256" key="4">
    <source>
        <dbReference type="ARBA" id="ARBA00023098"/>
    </source>
</evidence>
<proteinExistence type="inferred from homology"/>
<dbReference type="GO" id="GO:0006631">
    <property type="term" value="P:fatty acid metabolic process"/>
    <property type="evidence" value="ECO:0007669"/>
    <property type="project" value="UniProtKB-KW"/>
</dbReference>
<organism evidence="6 7">
    <name type="scientific">Blastomyces percursus</name>
    <dbReference type="NCBI Taxonomy" id="1658174"/>
    <lineage>
        <taxon>Eukaryota</taxon>
        <taxon>Fungi</taxon>
        <taxon>Dikarya</taxon>
        <taxon>Ascomycota</taxon>
        <taxon>Pezizomycotina</taxon>
        <taxon>Eurotiomycetes</taxon>
        <taxon>Eurotiomycetidae</taxon>
        <taxon>Onygenales</taxon>
        <taxon>Ajellomycetaceae</taxon>
        <taxon>Blastomyces</taxon>
    </lineage>
</organism>
<dbReference type="PANTHER" id="PTHR43859">
    <property type="entry name" value="ACYL-ACTIVATING ENZYME"/>
    <property type="match status" value="1"/>
</dbReference>
<keyword evidence="3" id="KW-0276">Fatty acid metabolism</keyword>
<keyword evidence="7" id="KW-1185">Reference proteome</keyword>
<dbReference type="Proteomes" id="UP000242791">
    <property type="component" value="Unassembled WGS sequence"/>
</dbReference>
<reference evidence="6 7" key="1">
    <citation type="submission" date="2015-08" db="EMBL/GenBank/DDBJ databases">
        <title>Emmonsia species relationships and genome sequence.</title>
        <authorList>
            <person name="Cuomo C.A."/>
            <person name="Schwartz I.S."/>
            <person name="Kenyon C."/>
            <person name="De Hoog G.S."/>
            <person name="Govender N.P."/>
            <person name="Botha A."/>
            <person name="Moreno L."/>
            <person name="De Vries M."/>
            <person name="Munoz J.F."/>
            <person name="Stielow J.B."/>
        </authorList>
    </citation>
    <scope>NUCLEOTIDE SEQUENCE [LARGE SCALE GENOMIC DNA]</scope>
    <source>
        <strain evidence="6 7">EI222</strain>
    </source>
</reference>
<evidence type="ECO:0000256" key="2">
    <source>
        <dbReference type="ARBA" id="ARBA00022598"/>
    </source>
</evidence>
<dbReference type="Pfam" id="PF13193">
    <property type="entry name" value="AMP-binding_C"/>
    <property type="match status" value="1"/>
</dbReference>
<dbReference type="OrthoDB" id="1882297at2759"/>
<gene>
    <name evidence="6" type="ORF">ACJ73_08619</name>
</gene>
<dbReference type="Gene3D" id="3.40.50.12780">
    <property type="entry name" value="N-terminal domain of ligase-like"/>
    <property type="match status" value="1"/>
</dbReference>
<comment type="similarity">
    <text evidence="1">Belongs to the ATP-dependent AMP-binding enzyme family.</text>
</comment>
<evidence type="ECO:0000256" key="3">
    <source>
        <dbReference type="ARBA" id="ARBA00022832"/>
    </source>
</evidence>
<dbReference type="FunFam" id="3.30.300.30:FF:000008">
    <property type="entry name" value="2,3-dihydroxybenzoate-AMP ligase"/>
    <property type="match status" value="1"/>
</dbReference>
<keyword evidence="2" id="KW-0436">Ligase</keyword>
<dbReference type="InterPro" id="IPR025110">
    <property type="entry name" value="AMP-bd_C"/>
</dbReference>
<evidence type="ECO:0000259" key="5">
    <source>
        <dbReference type="Pfam" id="PF13193"/>
    </source>
</evidence>
<sequence length="237" mass="26304">MTNLNLHPVHVYGLTETYGPITKGYYLPHWDNIPAEEKYKKMARQGHGFLTSLPVRVIKTEVPEGTVIDVKKNGEEIGEIVFVGNICARGYYKNEEETKKLFSGGVLHSGDLAVWHPDGAIQILDRAKDIIISGGENISSVALESMLATHPDILEAGVVAVPDSHWGERPKAFITVQADKQLEGKDVIEWAKHVSGISRFMVPREVEVVSELPKTSTGKLKKNVLRRWAKGADRTLE</sequence>
<name>A0A1J9PTM3_9EURO</name>
<dbReference type="GO" id="GO:0016874">
    <property type="term" value="F:ligase activity"/>
    <property type="evidence" value="ECO:0007669"/>
    <property type="project" value="UniProtKB-KW"/>
</dbReference>
<dbReference type="Gene3D" id="3.30.300.30">
    <property type="match status" value="1"/>
</dbReference>
<protein>
    <recommendedName>
        <fullName evidence="5">AMP-binding enzyme C-terminal domain-containing protein</fullName>
    </recommendedName>
</protein>
<dbReference type="STRING" id="1658174.A0A1J9PTM3"/>
<dbReference type="SUPFAM" id="SSF56801">
    <property type="entry name" value="Acetyl-CoA synthetase-like"/>
    <property type="match status" value="1"/>
</dbReference>
<dbReference type="EMBL" id="LGTZ01002097">
    <property type="protein sequence ID" value="OJD19744.1"/>
    <property type="molecule type" value="Genomic_DNA"/>
</dbReference>
<dbReference type="InterPro" id="IPR042099">
    <property type="entry name" value="ANL_N_sf"/>
</dbReference>
<comment type="caution">
    <text evidence="6">The sequence shown here is derived from an EMBL/GenBank/DDBJ whole genome shotgun (WGS) entry which is preliminary data.</text>
</comment>
<evidence type="ECO:0000256" key="1">
    <source>
        <dbReference type="ARBA" id="ARBA00006432"/>
    </source>
</evidence>
<dbReference type="PANTHER" id="PTHR43859:SF4">
    <property type="entry name" value="BUTANOATE--COA LIGASE AAE1-RELATED"/>
    <property type="match status" value="1"/>
</dbReference>
<keyword evidence="4" id="KW-0443">Lipid metabolism</keyword>
<evidence type="ECO:0000313" key="6">
    <source>
        <dbReference type="EMBL" id="OJD19744.1"/>
    </source>
</evidence>
<dbReference type="VEuPathDB" id="FungiDB:ACJ73_08619"/>
<accession>A0A1J9PTM3</accession>
<dbReference type="AlphaFoldDB" id="A0A1J9PTM3"/>
<dbReference type="InterPro" id="IPR045851">
    <property type="entry name" value="AMP-bd_C_sf"/>
</dbReference>
<evidence type="ECO:0000313" key="7">
    <source>
        <dbReference type="Proteomes" id="UP000242791"/>
    </source>
</evidence>